<dbReference type="InterPro" id="IPR006303">
    <property type="entry name" value="FliR"/>
</dbReference>
<dbReference type="GO" id="GO:0009306">
    <property type="term" value="P:protein secretion"/>
    <property type="evidence" value="ECO:0007669"/>
    <property type="project" value="InterPro"/>
</dbReference>
<dbReference type="NCBIfam" id="TIGR01400">
    <property type="entry name" value="fliR"/>
    <property type="match status" value="1"/>
</dbReference>
<reference evidence="15 16" key="1">
    <citation type="submission" date="2019-04" db="EMBL/GenBank/DDBJ databases">
        <title>Genome sequencing of Clostridium botulinum Groups I-IV and Clostridium butyricum.</title>
        <authorList>
            <person name="Brunt J."/>
            <person name="Van Vliet A.H.M."/>
            <person name="Stringer S.C."/>
            <person name="Carter A.T."/>
            <person name="Peck M.W."/>
        </authorList>
    </citation>
    <scope>NUCLEOTIDE SEQUENCE [LARGE SCALE GENOMIC DNA]</scope>
    <source>
        <strain evidence="15 16">IFR 18/094</strain>
    </source>
</reference>
<feature type="transmembrane region" description="Helical" evidence="14">
    <location>
        <begin position="182"/>
        <end position="201"/>
    </location>
</feature>
<evidence type="ECO:0000313" key="15">
    <source>
        <dbReference type="EMBL" id="NEZ45904.1"/>
    </source>
</evidence>
<evidence type="ECO:0000256" key="13">
    <source>
        <dbReference type="NCBIfam" id="TIGR01400"/>
    </source>
</evidence>
<feature type="transmembrane region" description="Helical" evidence="14">
    <location>
        <begin position="125"/>
        <end position="147"/>
    </location>
</feature>
<dbReference type="GO" id="GO:0044780">
    <property type="term" value="P:bacterial-type flagellum assembly"/>
    <property type="evidence" value="ECO:0007669"/>
    <property type="project" value="UniProtKB-UniRule"/>
</dbReference>
<proteinExistence type="inferred from homology"/>
<evidence type="ECO:0000256" key="9">
    <source>
        <dbReference type="ARBA" id="ARBA00022989"/>
    </source>
</evidence>
<dbReference type="PANTHER" id="PTHR30531:SF12">
    <property type="entry name" value="FLAGELLAR BIOSYNTHETIC PROTEIN FLHB"/>
    <property type="match status" value="1"/>
</dbReference>
<dbReference type="InterPro" id="IPR006135">
    <property type="entry name" value="T3SS_substrate_exporter"/>
</dbReference>
<sequence length="607" mass="68265">MISAAYATAIVLISFRMLAFFIVVPIFFPKGTPNILKVFMSLVMAYILIPGIDISQIGNTTGLISLILSCVSEIIAGFVLGYITNVAFLSARYAGNLMDLQVGFAMMSMFDPNTNSNATLLERLLYWFSVILFFIIDGHHMLIRALVESFNAIKLGKFFLTQGGIRVIIDTFIQYFYISLKIAIPIVLIILLTDLVLGLVARTVPQLNVMILGLPVKILVGLTAFCFALPLFLKVLEQAFYSLPDAIKGFYRTIPILIVFASEDKTEEATPRKKSEARKKGQVTKSKEVGLALTLLASTIIIVTLGEFTVTSLKDTMVGFLSHYLNVELNYNTLTNITLITLGRLVQIILPIAVPIMVVGVFANFLQSGFIFTKEPLKPDLKKLNPINGFKRMFSLRSVMELLKDISIITVVGFVGYKYVKDNFVNILNLGTLRPWAMIQTMIDLSVGIFFRITLIMLFIAVADYMYQRYQYNKDLKMTKQEVKEEYKQDEGDPQIKSKIKQKQREMAMRRMMQEVPKATVVVTNPTHIAVALKYEKGDNAPLVVAKGADNVAIRIKDIAKENEVPIMENKPLARLIFNEVEINEEIPMEMYEAVAEILALVYKIKK</sequence>
<dbReference type="RefSeq" id="WP_163248272.1">
    <property type="nucleotide sequence ID" value="NZ_SXDP01000001.1"/>
</dbReference>
<dbReference type="GO" id="GO:0006605">
    <property type="term" value="P:protein targeting"/>
    <property type="evidence" value="ECO:0007669"/>
    <property type="project" value="UniProtKB-UniRule"/>
</dbReference>
<evidence type="ECO:0000256" key="6">
    <source>
        <dbReference type="ARBA" id="ARBA00022692"/>
    </source>
</evidence>
<evidence type="ECO:0000256" key="5">
    <source>
        <dbReference type="ARBA" id="ARBA00022475"/>
    </source>
</evidence>
<keyword evidence="12" id="KW-1006">Bacterial flagellum protein export</keyword>
<dbReference type="Gene3D" id="6.10.250.2080">
    <property type="match status" value="1"/>
</dbReference>
<comment type="caution">
    <text evidence="15">The sequence shown here is derived from an EMBL/GenBank/DDBJ whole genome shotgun (WGS) entry which is preliminary data.</text>
</comment>
<evidence type="ECO:0000256" key="10">
    <source>
        <dbReference type="ARBA" id="ARBA00023136"/>
    </source>
</evidence>
<dbReference type="SUPFAM" id="SSF160544">
    <property type="entry name" value="EscU C-terminal domain-like"/>
    <property type="match status" value="1"/>
</dbReference>
<keyword evidence="7" id="KW-1005">Bacterial flagellum biogenesis</keyword>
<name>A0A6M0R6V0_9CLOT</name>
<feature type="transmembrane region" description="Helical" evidence="14">
    <location>
        <begin position="207"/>
        <end position="233"/>
    </location>
</feature>
<dbReference type="Pfam" id="PF01312">
    <property type="entry name" value="Bac_export_2"/>
    <property type="match status" value="1"/>
</dbReference>
<keyword evidence="5 14" id="KW-1003">Cell membrane</keyword>
<feature type="transmembrane region" description="Helical" evidence="14">
    <location>
        <begin position="35"/>
        <end position="57"/>
    </location>
</feature>
<keyword evidence="9 14" id="KW-1133">Transmembrane helix</keyword>
<evidence type="ECO:0000256" key="3">
    <source>
        <dbReference type="ARBA" id="ARBA00010690"/>
    </source>
</evidence>
<dbReference type="PANTHER" id="PTHR30531">
    <property type="entry name" value="FLAGELLAR BIOSYNTHETIC PROTEIN FLHB"/>
    <property type="match status" value="1"/>
</dbReference>
<dbReference type="InterPro" id="IPR029025">
    <property type="entry name" value="T3SS_substrate_exporter_C"/>
</dbReference>
<evidence type="ECO:0000256" key="14">
    <source>
        <dbReference type="RuleBase" id="RU362071"/>
    </source>
</evidence>
<dbReference type="NCBIfam" id="TIGR00328">
    <property type="entry name" value="flhB"/>
    <property type="match status" value="1"/>
</dbReference>
<dbReference type="GO" id="GO:0009425">
    <property type="term" value="C:bacterial-type flagellum basal body"/>
    <property type="evidence" value="ECO:0007669"/>
    <property type="project" value="UniProtKB-SubCell"/>
</dbReference>
<dbReference type="Proteomes" id="UP000473885">
    <property type="component" value="Unassembled WGS sequence"/>
</dbReference>
<evidence type="ECO:0000256" key="8">
    <source>
        <dbReference type="ARBA" id="ARBA00022927"/>
    </source>
</evidence>
<gene>
    <name evidence="15" type="ORF">FDF74_01610</name>
</gene>
<accession>A0A6M0R6V0</accession>
<keyword evidence="6 14" id="KW-0812">Transmembrane</keyword>
<protein>
    <recommendedName>
        <fullName evidence="13 14">Flagellar biosynthetic protein FliR</fullName>
    </recommendedName>
</protein>
<feature type="transmembrane region" description="Helical" evidence="14">
    <location>
        <begin position="394"/>
        <end position="417"/>
    </location>
</feature>
<feature type="transmembrane region" description="Helical" evidence="14">
    <location>
        <begin position="289"/>
        <end position="310"/>
    </location>
</feature>
<dbReference type="AlphaFoldDB" id="A0A6M0R6V0"/>
<comment type="function">
    <text evidence="1 14">Role in flagellar biosynthesis.</text>
</comment>
<dbReference type="NCBIfam" id="NF009411">
    <property type="entry name" value="PRK12772.1"/>
    <property type="match status" value="1"/>
</dbReference>
<feature type="transmembrane region" description="Helical" evidence="14">
    <location>
        <begin position="63"/>
        <end position="83"/>
    </location>
</feature>
<keyword evidence="8" id="KW-0653">Protein transport</keyword>
<evidence type="ECO:0000256" key="11">
    <source>
        <dbReference type="ARBA" id="ARBA00023143"/>
    </source>
</evidence>
<evidence type="ECO:0000256" key="4">
    <source>
        <dbReference type="ARBA" id="ARBA00022448"/>
    </source>
</evidence>
<dbReference type="Pfam" id="PF01311">
    <property type="entry name" value="Bac_export_1"/>
    <property type="match status" value="1"/>
</dbReference>
<comment type="similarity">
    <text evidence="3">Belongs to the type III secretion exporter family.</text>
</comment>
<evidence type="ECO:0000256" key="7">
    <source>
        <dbReference type="ARBA" id="ARBA00022795"/>
    </source>
</evidence>
<feature type="transmembrane region" description="Helical" evidence="14">
    <location>
        <begin position="437"/>
        <end position="467"/>
    </location>
</feature>
<feature type="transmembrane region" description="Helical" evidence="14">
    <location>
        <begin position="348"/>
        <end position="373"/>
    </location>
</feature>
<dbReference type="FunFam" id="3.40.1690.10:FF:000001">
    <property type="entry name" value="Flagellar biosynthetic protein FlhB"/>
    <property type="match status" value="1"/>
</dbReference>
<keyword evidence="10 14" id="KW-0472">Membrane</keyword>
<keyword evidence="4" id="KW-0813">Transport</keyword>
<evidence type="ECO:0000256" key="1">
    <source>
        <dbReference type="ARBA" id="ARBA00002578"/>
    </source>
</evidence>
<comment type="similarity">
    <text evidence="2 14">Belongs to the FliR/MopE/SpaR family.</text>
</comment>
<evidence type="ECO:0000313" key="16">
    <source>
        <dbReference type="Proteomes" id="UP000473885"/>
    </source>
</evidence>
<dbReference type="Gene3D" id="3.40.1690.10">
    <property type="entry name" value="secretion proteins EscU"/>
    <property type="match status" value="1"/>
</dbReference>
<keyword evidence="16" id="KW-1185">Reference proteome</keyword>
<organism evidence="15 16">
    <name type="scientific">Clostridium niameyense</name>
    <dbReference type="NCBI Taxonomy" id="1622073"/>
    <lineage>
        <taxon>Bacteria</taxon>
        <taxon>Bacillati</taxon>
        <taxon>Bacillota</taxon>
        <taxon>Clostridia</taxon>
        <taxon>Eubacteriales</taxon>
        <taxon>Clostridiaceae</taxon>
        <taxon>Clostridium</taxon>
    </lineage>
</organism>
<dbReference type="InterPro" id="IPR006136">
    <property type="entry name" value="FlhB"/>
</dbReference>
<comment type="subcellular location">
    <subcellularLocation>
        <location evidence="14">Cell membrane</location>
        <topology evidence="14">Multi-pass membrane protein</topology>
    </subcellularLocation>
    <subcellularLocation>
        <location evidence="14">Bacterial flagellum basal body</location>
    </subcellularLocation>
</comment>
<dbReference type="InterPro" id="IPR002010">
    <property type="entry name" value="T3SS_IM_R"/>
</dbReference>
<dbReference type="PRINTS" id="PR00950">
    <property type="entry name" value="TYPE3IMSPROT"/>
</dbReference>
<dbReference type="GO" id="GO:0005886">
    <property type="term" value="C:plasma membrane"/>
    <property type="evidence" value="ECO:0007669"/>
    <property type="project" value="UniProtKB-SubCell"/>
</dbReference>
<evidence type="ECO:0000256" key="12">
    <source>
        <dbReference type="ARBA" id="ARBA00023225"/>
    </source>
</evidence>
<evidence type="ECO:0000256" key="2">
    <source>
        <dbReference type="ARBA" id="ARBA00009772"/>
    </source>
</evidence>
<feature type="transmembrane region" description="Helical" evidence="14">
    <location>
        <begin position="6"/>
        <end position="28"/>
    </location>
</feature>
<dbReference type="EMBL" id="SXDP01000001">
    <property type="protein sequence ID" value="NEZ45904.1"/>
    <property type="molecule type" value="Genomic_DNA"/>
</dbReference>
<keyword evidence="11 14" id="KW-0975">Bacterial flagellum</keyword>